<feature type="region of interest" description="Disordered" evidence="1">
    <location>
        <begin position="81"/>
        <end position="112"/>
    </location>
</feature>
<protein>
    <submittedName>
        <fullName evidence="2">Uncharacterized protein</fullName>
    </submittedName>
</protein>
<sequence>MQNYLHFIAYLPSSSSWLTRCQLFTPNFPPCWHTKWSRSTLISYRSSTWSTNGGATLTPCALSPSLAVDTLSHRTIAACRGRQPKDRSRPISARREPSRRTTPTQPTIKGEDITHSISGLRPVTFALSFVFPFSFCSSFACTCNCNS</sequence>
<evidence type="ECO:0000256" key="1">
    <source>
        <dbReference type="SAM" id="MobiDB-lite"/>
    </source>
</evidence>
<evidence type="ECO:0000313" key="2">
    <source>
        <dbReference type="EnsemblMetazoa" id="CJA32068.1"/>
    </source>
</evidence>
<organism evidence="2 3">
    <name type="scientific">Caenorhabditis japonica</name>
    <dbReference type="NCBI Taxonomy" id="281687"/>
    <lineage>
        <taxon>Eukaryota</taxon>
        <taxon>Metazoa</taxon>
        <taxon>Ecdysozoa</taxon>
        <taxon>Nematoda</taxon>
        <taxon>Chromadorea</taxon>
        <taxon>Rhabditida</taxon>
        <taxon>Rhabditina</taxon>
        <taxon>Rhabditomorpha</taxon>
        <taxon>Rhabditoidea</taxon>
        <taxon>Rhabditidae</taxon>
        <taxon>Peloderinae</taxon>
        <taxon>Caenorhabditis</taxon>
    </lineage>
</organism>
<dbReference type="EnsemblMetazoa" id="CJA32068.1">
    <property type="protein sequence ID" value="CJA32068.1"/>
    <property type="gene ID" value="WBGene00207915"/>
</dbReference>
<name>A0A8R1EDU2_CAEJA</name>
<accession>A0A8R1EDU2</accession>
<feature type="compositionally biased region" description="Basic and acidic residues" evidence="1">
    <location>
        <begin position="83"/>
        <end position="99"/>
    </location>
</feature>
<dbReference type="Proteomes" id="UP000005237">
    <property type="component" value="Unassembled WGS sequence"/>
</dbReference>
<keyword evidence="3" id="KW-1185">Reference proteome</keyword>
<proteinExistence type="predicted"/>
<evidence type="ECO:0000313" key="3">
    <source>
        <dbReference type="Proteomes" id="UP000005237"/>
    </source>
</evidence>
<reference evidence="2" key="2">
    <citation type="submission" date="2022-06" db="UniProtKB">
        <authorList>
            <consortium name="EnsemblMetazoa"/>
        </authorList>
    </citation>
    <scope>IDENTIFICATION</scope>
    <source>
        <strain evidence="2">DF5081</strain>
    </source>
</reference>
<dbReference type="AlphaFoldDB" id="A0A8R1EDU2"/>
<reference evidence="3" key="1">
    <citation type="submission" date="2010-08" db="EMBL/GenBank/DDBJ databases">
        <authorList>
            <consortium name="Caenorhabditis japonica Sequencing Consortium"/>
            <person name="Wilson R.K."/>
        </authorList>
    </citation>
    <scope>NUCLEOTIDE SEQUENCE [LARGE SCALE GENOMIC DNA]</scope>
    <source>
        <strain evidence="3">DF5081</strain>
    </source>
</reference>